<dbReference type="AlphaFoldDB" id="A0A0C9XW28"/>
<evidence type="ECO:0000313" key="2">
    <source>
        <dbReference type="Proteomes" id="UP000054018"/>
    </source>
</evidence>
<accession>A0A0C9XW28</accession>
<organism evidence="1 2">
    <name type="scientific">Pisolithus microcarpus 441</name>
    <dbReference type="NCBI Taxonomy" id="765257"/>
    <lineage>
        <taxon>Eukaryota</taxon>
        <taxon>Fungi</taxon>
        <taxon>Dikarya</taxon>
        <taxon>Basidiomycota</taxon>
        <taxon>Agaricomycotina</taxon>
        <taxon>Agaricomycetes</taxon>
        <taxon>Agaricomycetidae</taxon>
        <taxon>Boletales</taxon>
        <taxon>Sclerodermatineae</taxon>
        <taxon>Pisolithaceae</taxon>
        <taxon>Pisolithus</taxon>
    </lineage>
</organism>
<reference evidence="1 2" key="1">
    <citation type="submission" date="2014-04" db="EMBL/GenBank/DDBJ databases">
        <authorList>
            <consortium name="DOE Joint Genome Institute"/>
            <person name="Kuo A."/>
            <person name="Kohler A."/>
            <person name="Costa M.D."/>
            <person name="Nagy L.G."/>
            <person name="Floudas D."/>
            <person name="Copeland A."/>
            <person name="Barry K.W."/>
            <person name="Cichocki N."/>
            <person name="Veneault-Fourrey C."/>
            <person name="LaButti K."/>
            <person name="Lindquist E.A."/>
            <person name="Lipzen A."/>
            <person name="Lundell T."/>
            <person name="Morin E."/>
            <person name="Murat C."/>
            <person name="Sun H."/>
            <person name="Tunlid A."/>
            <person name="Henrissat B."/>
            <person name="Grigoriev I.V."/>
            <person name="Hibbett D.S."/>
            <person name="Martin F."/>
            <person name="Nordberg H.P."/>
            <person name="Cantor M.N."/>
            <person name="Hua S.X."/>
        </authorList>
    </citation>
    <scope>NUCLEOTIDE SEQUENCE [LARGE SCALE GENOMIC DNA]</scope>
    <source>
        <strain evidence="1 2">441</strain>
    </source>
</reference>
<protein>
    <submittedName>
        <fullName evidence="1">Uncharacterized protein</fullName>
    </submittedName>
</protein>
<reference evidence="2" key="2">
    <citation type="submission" date="2015-01" db="EMBL/GenBank/DDBJ databases">
        <title>Evolutionary Origins and Diversification of the Mycorrhizal Mutualists.</title>
        <authorList>
            <consortium name="DOE Joint Genome Institute"/>
            <consortium name="Mycorrhizal Genomics Consortium"/>
            <person name="Kohler A."/>
            <person name="Kuo A."/>
            <person name="Nagy L.G."/>
            <person name="Floudas D."/>
            <person name="Copeland A."/>
            <person name="Barry K.W."/>
            <person name="Cichocki N."/>
            <person name="Veneault-Fourrey C."/>
            <person name="LaButti K."/>
            <person name="Lindquist E.A."/>
            <person name="Lipzen A."/>
            <person name="Lundell T."/>
            <person name="Morin E."/>
            <person name="Murat C."/>
            <person name="Riley R."/>
            <person name="Ohm R."/>
            <person name="Sun H."/>
            <person name="Tunlid A."/>
            <person name="Henrissat B."/>
            <person name="Grigoriev I.V."/>
            <person name="Hibbett D.S."/>
            <person name="Martin F."/>
        </authorList>
    </citation>
    <scope>NUCLEOTIDE SEQUENCE [LARGE SCALE GENOMIC DNA]</scope>
    <source>
        <strain evidence="2">441</strain>
    </source>
</reference>
<dbReference type="EMBL" id="KN833851">
    <property type="protein sequence ID" value="KIK16635.1"/>
    <property type="molecule type" value="Genomic_DNA"/>
</dbReference>
<dbReference type="Proteomes" id="UP000054018">
    <property type="component" value="Unassembled WGS sequence"/>
</dbReference>
<gene>
    <name evidence="1" type="ORF">PISMIDRAFT_256059</name>
</gene>
<sequence>MVDMNGCWGTQKIPFLASCSSKSLTLPTRGMVKKLAPLRTTQNATSKFTQRIPRPVASSDAVSFPGRLSGRVSHSACAVVGLVLHGIP</sequence>
<evidence type="ECO:0000313" key="1">
    <source>
        <dbReference type="EMBL" id="KIK16635.1"/>
    </source>
</evidence>
<keyword evidence="2" id="KW-1185">Reference proteome</keyword>
<dbReference type="HOGENOM" id="CLU_2469945_0_0_1"/>
<proteinExistence type="predicted"/>
<name>A0A0C9XW28_9AGAM</name>